<evidence type="ECO:0000313" key="3">
    <source>
        <dbReference type="Proteomes" id="UP000277633"/>
    </source>
</evidence>
<feature type="transmembrane region" description="Helical" evidence="1">
    <location>
        <begin position="104"/>
        <end position="130"/>
    </location>
</feature>
<evidence type="ECO:0008006" key="4">
    <source>
        <dbReference type="Google" id="ProtNLM"/>
    </source>
</evidence>
<dbReference type="Proteomes" id="UP000277633">
    <property type="component" value="Unassembled WGS sequence"/>
</dbReference>
<name>A0A497JIJ4_9ARCH</name>
<proteinExistence type="predicted"/>
<comment type="caution">
    <text evidence="2">The sequence shown here is derived from an EMBL/GenBank/DDBJ whole genome shotgun (WGS) entry which is preliminary data.</text>
</comment>
<keyword evidence="1" id="KW-1133">Transmembrane helix</keyword>
<evidence type="ECO:0000256" key="1">
    <source>
        <dbReference type="SAM" id="Phobius"/>
    </source>
</evidence>
<keyword evidence="1" id="KW-0472">Membrane</keyword>
<feature type="transmembrane region" description="Helical" evidence="1">
    <location>
        <begin position="151"/>
        <end position="170"/>
    </location>
</feature>
<dbReference type="AlphaFoldDB" id="A0A497JIJ4"/>
<feature type="transmembrane region" description="Helical" evidence="1">
    <location>
        <begin position="59"/>
        <end position="84"/>
    </location>
</feature>
<accession>A0A497JIJ4</accession>
<evidence type="ECO:0000313" key="2">
    <source>
        <dbReference type="EMBL" id="RLG69627.1"/>
    </source>
</evidence>
<feature type="transmembrane region" description="Helical" evidence="1">
    <location>
        <begin position="6"/>
        <end position="27"/>
    </location>
</feature>
<keyword evidence="1" id="KW-0812">Transmembrane</keyword>
<protein>
    <recommendedName>
        <fullName evidence="4">Stage II sporulation protein M</fullName>
    </recommendedName>
</protein>
<organism evidence="2 3">
    <name type="scientific">Candidatus Iainarchaeum sp</name>
    <dbReference type="NCBI Taxonomy" id="3101447"/>
    <lineage>
        <taxon>Archaea</taxon>
        <taxon>Candidatus Iainarchaeota</taxon>
        <taxon>Candidatus Iainarchaeia</taxon>
        <taxon>Candidatus Iainarchaeales</taxon>
        <taxon>Candidatus Iainarchaeaceae</taxon>
        <taxon>Candidatus Iainarchaeum</taxon>
    </lineage>
</organism>
<dbReference type="EMBL" id="QMWO01000060">
    <property type="protein sequence ID" value="RLG69627.1"/>
    <property type="molecule type" value="Genomic_DNA"/>
</dbReference>
<gene>
    <name evidence="2" type="ORF">DRO07_01910</name>
</gene>
<reference evidence="2 3" key="1">
    <citation type="submission" date="2018-06" db="EMBL/GenBank/DDBJ databases">
        <title>Extensive metabolic versatility and redundancy in microbially diverse, dynamic hydrothermal sediments.</title>
        <authorList>
            <person name="Dombrowski N."/>
            <person name="Teske A."/>
            <person name="Baker B.J."/>
        </authorList>
    </citation>
    <scope>NUCLEOTIDE SEQUENCE [LARGE SCALE GENOMIC DNA]</scope>
    <source>
        <strain evidence="2">B9_G13</strain>
    </source>
</reference>
<sequence length="171" mass="19252">MNGYFTRGFFISLVVSFLFLVGFLLVVSYRTYVTASLEEANQTYNYIEQQRASATLQSILINNLMVSLPLLIPMVGLIPFLYVWYNTGTVIGLLSLAYQIPPTIYVLELTVLAFPEFLSYTFLFAENLYVSYLALTGSSPKQRIVKHSWKSIIIYIFLLALSAGLEAAMIG</sequence>